<dbReference type="Gramene" id="mRNA:HanXRQr2_Chr14g0659661">
    <property type="protein sequence ID" value="mRNA:HanXRQr2_Chr14g0659661"/>
    <property type="gene ID" value="HanXRQr2_Chr14g0659661"/>
</dbReference>
<dbReference type="EMBL" id="CM007903">
    <property type="protein sequence ID" value="OTF99228.1"/>
    <property type="molecule type" value="Genomic_DNA"/>
</dbReference>
<evidence type="ECO:0000313" key="2">
    <source>
        <dbReference type="EMBL" id="OTF99228.1"/>
    </source>
</evidence>
<protein>
    <submittedName>
        <fullName evidence="2">Uncharacterized protein</fullName>
    </submittedName>
</protein>
<reference evidence="1" key="3">
    <citation type="submission" date="2020-06" db="EMBL/GenBank/DDBJ databases">
        <title>Helianthus annuus Genome sequencing and assembly Release 2.</title>
        <authorList>
            <person name="Gouzy J."/>
            <person name="Langlade N."/>
            <person name="Munos S."/>
        </authorList>
    </citation>
    <scope>NUCLEOTIDE SEQUENCE</scope>
    <source>
        <tissue evidence="1">Leaves</tissue>
    </source>
</reference>
<reference evidence="2" key="2">
    <citation type="submission" date="2017-02" db="EMBL/GenBank/DDBJ databases">
        <title>Sunflower complete genome.</title>
        <authorList>
            <person name="Langlade N."/>
            <person name="Munos S."/>
        </authorList>
    </citation>
    <scope>NUCLEOTIDE SEQUENCE [LARGE SCALE GENOMIC DNA]</scope>
    <source>
        <tissue evidence="2">Leaves</tissue>
    </source>
</reference>
<dbReference type="InParanoid" id="A0A251SKT5"/>
<organism evidence="2 3">
    <name type="scientific">Helianthus annuus</name>
    <name type="common">Common sunflower</name>
    <dbReference type="NCBI Taxonomy" id="4232"/>
    <lineage>
        <taxon>Eukaryota</taxon>
        <taxon>Viridiplantae</taxon>
        <taxon>Streptophyta</taxon>
        <taxon>Embryophyta</taxon>
        <taxon>Tracheophyta</taxon>
        <taxon>Spermatophyta</taxon>
        <taxon>Magnoliopsida</taxon>
        <taxon>eudicotyledons</taxon>
        <taxon>Gunneridae</taxon>
        <taxon>Pentapetalae</taxon>
        <taxon>asterids</taxon>
        <taxon>campanulids</taxon>
        <taxon>Asterales</taxon>
        <taxon>Asteraceae</taxon>
        <taxon>Asteroideae</taxon>
        <taxon>Heliantheae alliance</taxon>
        <taxon>Heliantheae</taxon>
        <taxon>Helianthus</taxon>
    </lineage>
</organism>
<evidence type="ECO:0000313" key="3">
    <source>
        <dbReference type="Proteomes" id="UP000215914"/>
    </source>
</evidence>
<sequence>MVFLLLRRVLVRVRRQQRWLVMIGFRSRVRFSGKPSTKTPFRVGFRRQWRLMVTVVQRSNDSGPLPAARVRFYRVSVSADDDDR</sequence>
<evidence type="ECO:0000313" key="1">
    <source>
        <dbReference type="EMBL" id="KAF5770457.1"/>
    </source>
</evidence>
<gene>
    <name evidence="2" type="ORF">HannXRQ_Chr14g0454251</name>
    <name evidence="1" type="ORF">HanXRQr2_Chr14g0659661</name>
</gene>
<accession>A0A251SKT5</accession>
<name>A0A251SKT5_HELAN</name>
<proteinExistence type="predicted"/>
<dbReference type="Proteomes" id="UP000215914">
    <property type="component" value="Chromosome 14"/>
</dbReference>
<keyword evidence="3" id="KW-1185">Reference proteome</keyword>
<dbReference type="EMBL" id="MNCJ02000329">
    <property type="protein sequence ID" value="KAF5770457.1"/>
    <property type="molecule type" value="Genomic_DNA"/>
</dbReference>
<reference evidence="1 3" key="1">
    <citation type="journal article" date="2017" name="Nature">
        <title>The sunflower genome provides insights into oil metabolism, flowering and Asterid evolution.</title>
        <authorList>
            <person name="Badouin H."/>
            <person name="Gouzy J."/>
            <person name="Grassa C.J."/>
            <person name="Murat F."/>
            <person name="Staton S.E."/>
            <person name="Cottret L."/>
            <person name="Lelandais-Briere C."/>
            <person name="Owens G.L."/>
            <person name="Carrere S."/>
            <person name="Mayjonade B."/>
            <person name="Legrand L."/>
            <person name="Gill N."/>
            <person name="Kane N.C."/>
            <person name="Bowers J.E."/>
            <person name="Hubner S."/>
            <person name="Bellec A."/>
            <person name="Berard A."/>
            <person name="Berges H."/>
            <person name="Blanchet N."/>
            <person name="Boniface M.C."/>
            <person name="Brunel D."/>
            <person name="Catrice O."/>
            <person name="Chaidir N."/>
            <person name="Claudel C."/>
            <person name="Donnadieu C."/>
            <person name="Faraut T."/>
            <person name="Fievet G."/>
            <person name="Helmstetter N."/>
            <person name="King M."/>
            <person name="Knapp S.J."/>
            <person name="Lai Z."/>
            <person name="Le Paslier M.C."/>
            <person name="Lippi Y."/>
            <person name="Lorenzon L."/>
            <person name="Mandel J.R."/>
            <person name="Marage G."/>
            <person name="Marchand G."/>
            <person name="Marquand E."/>
            <person name="Bret-Mestries E."/>
            <person name="Morien E."/>
            <person name="Nambeesan S."/>
            <person name="Nguyen T."/>
            <person name="Pegot-Espagnet P."/>
            <person name="Pouilly N."/>
            <person name="Raftis F."/>
            <person name="Sallet E."/>
            <person name="Schiex T."/>
            <person name="Thomas J."/>
            <person name="Vandecasteele C."/>
            <person name="Vares D."/>
            <person name="Vear F."/>
            <person name="Vautrin S."/>
            <person name="Crespi M."/>
            <person name="Mangin B."/>
            <person name="Burke J.M."/>
            <person name="Salse J."/>
            <person name="Munos S."/>
            <person name="Vincourt P."/>
            <person name="Rieseberg L.H."/>
            <person name="Langlade N.B."/>
        </authorList>
    </citation>
    <scope>NUCLEOTIDE SEQUENCE [LARGE SCALE GENOMIC DNA]</scope>
    <source>
        <strain evidence="3">cv. SF193</strain>
        <tissue evidence="1">Leaves</tissue>
    </source>
</reference>
<dbReference type="AlphaFoldDB" id="A0A251SKT5"/>